<reference evidence="11" key="3">
    <citation type="journal article" date="2022" name="Res Sq">
        <title>Evolution of multicellular longitudinally dividing oral cavity symbionts (Neisseriaceae).</title>
        <authorList>
            <person name="Nyongesa S."/>
            <person name="Weber P."/>
            <person name="Bernet E."/>
            <person name="Pullido F."/>
            <person name="Nieckarz M."/>
            <person name="Delaby M."/>
            <person name="Nieves C."/>
            <person name="Viehboeck T."/>
            <person name="Krause N."/>
            <person name="Rivera-Millot A."/>
            <person name="Nakamura A."/>
            <person name="Vischer N."/>
            <person name="VanNieuwenhze M."/>
            <person name="Brun Y."/>
            <person name="Cava F."/>
            <person name="Bulgheresi S."/>
            <person name="Veyrier F."/>
        </authorList>
    </citation>
    <scope>NUCLEOTIDE SEQUENCE</scope>
    <source>
        <strain evidence="11">1258/02</strain>
    </source>
</reference>
<feature type="transmembrane region" description="Helical" evidence="9">
    <location>
        <begin position="33"/>
        <end position="51"/>
    </location>
</feature>
<feature type="transmembrane region" description="Helical" evidence="9">
    <location>
        <begin position="58"/>
        <end position="79"/>
    </location>
</feature>
<sequence>MKIWLLLVLAIMLEICGTSLLKVSDGFSRLLPAIGALVCYSFSFYLLSLILRSLPVGIAYALWSGVGIIGISLIGWFFMNQKLDAAAMAGIALIIAGVLVINLFSQSGAH</sequence>
<dbReference type="Gene3D" id="1.10.3730.20">
    <property type="match status" value="1"/>
</dbReference>
<dbReference type="InterPro" id="IPR000390">
    <property type="entry name" value="Small_drug/metabolite_transptr"/>
</dbReference>
<gene>
    <name evidence="10" type="ORF">EV680_12430</name>
    <name evidence="11" type="ORF">LVJ78_06225</name>
</gene>
<dbReference type="RefSeq" id="WP_132954398.1">
    <property type="nucleotide sequence ID" value="NZ_CALJUB010000030.1"/>
</dbReference>
<evidence type="ECO:0000313" key="11">
    <source>
        <dbReference type="EMBL" id="UOO78331.1"/>
    </source>
</evidence>
<protein>
    <submittedName>
        <fullName evidence="11">SMR family transporter</fullName>
    </submittedName>
    <submittedName>
        <fullName evidence="10">Small multidrug resistance pump</fullName>
    </submittedName>
</protein>
<keyword evidence="12" id="KW-1185">Reference proteome</keyword>
<dbReference type="PANTHER" id="PTHR30561:SF1">
    <property type="entry name" value="MULTIDRUG TRANSPORTER EMRE"/>
    <property type="match status" value="1"/>
</dbReference>
<keyword evidence="4 8" id="KW-0812">Transmembrane</keyword>
<dbReference type="PANTHER" id="PTHR30561">
    <property type="entry name" value="SMR FAMILY PROTON-DEPENDENT DRUG EFFLUX TRANSPORTER SUGE"/>
    <property type="match status" value="1"/>
</dbReference>
<dbReference type="KEGG" id="usu:LVJ78_06225"/>
<evidence type="ECO:0000256" key="3">
    <source>
        <dbReference type="ARBA" id="ARBA00022475"/>
    </source>
</evidence>
<dbReference type="GO" id="GO:0005886">
    <property type="term" value="C:plasma membrane"/>
    <property type="evidence" value="ECO:0007669"/>
    <property type="project" value="UniProtKB-SubCell"/>
</dbReference>
<comment type="similarity">
    <text evidence="7 8">Belongs to the drug/metabolite transporter (DMT) superfamily. Small multidrug resistance (SMR) (TC 2.A.7.1) family.</text>
</comment>
<evidence type="ECO:0000256" key="4">
    <source>
        <dbReference type="ARBA" id="ARBA00022692"/>
    </source>
</evidence>
<keyword evidence="3" id="KW-1003">Cell membrane</keyword>
<name>A0AAE9KFL6_9NEIS</name>
<dbReference type="InterPro" id="IPR037185">
    <property type="entry name" value="EmrE-like"/>
</dbReference>
<dbReference type="Proteomes" id="UP000829756">
    <property type="component" value="Chromosome"/>
</dbReference>
<dbReference type="EMBL" id="CP091507">
    <property type="protein sequence ID" value="UOO78331.1"/>
    <property type="molecule type" value="Genomic_DNA"/>
</dbReference>
<dbReference type="Proteomes" id="UP000294721">
    <property type="component" value="Unassembled WGS sequence"/>
</dbReference>
<keyword evidence="2" id="KW-0813">Transport</keyword>
<feature type="transmembrane region" description="Helical" evidence="9">
    <location>
        <begin position="85"/>
        <end position="104"/>
    </location>
</feature>
<evidence type="ECO:0000256" key="6">
    <source>
        <dbReference type="ARBA" id="ARBA00023136"/>
    </source>
</evidence>
<evidence type="ECO:0000313" key="13">
    <source>
        <dbReference type="Proteomes" id="UP000829756"/>
    </source>
</evidence>
<evidence type="ECO:0000256" key="1">
    <source>
        <dbReference type="ARBA" id="ARBA00004651"/>
    </source>
</evidence>
<evidence type="ECO:0000256" key="8">
    <source>
        <dbReference type="RuleBase" id="RU003942"/>
    </source>
</evidence>
<comment type="subcellular location">
    <subcellularLocation>
        <location evidence="1 8">Cell membrane</location>
        <topology evidence="1 8">Multi-pass membrane protein</topology>
    </subcellularLocation>
</comment>
<evidence type="ECO:0000313" key="12">
    <source>
        <dbReference type="Proteomes" id="UP000294721"/>
    </source>
</evidence>
<dbReference type="InterPro" id="IPR045324">
    <property type="entry name" value="Small_multidrug_res"/>
</dbReference>
<dbReference type="SUPFAM" id="SSF103481">
    <property type="entry name" value="Multidrug resistance efflux transporter EmrE"/>
    <property type="match status" value="1"/>
</dbReference>
<evidence type="ECO:0000256" key="7">
    <source>
        <dbReference type="ARBA" id="ARBA00038032"/>
    </source>
</evidence>
<keyword evidence="5 9" id="KW-1133">Transmembrane helix</keyword>
<accession>A0AAE9KFL6</accession>
<evidence type="ECO:0000313" key="10">
    <source>
        <dbReference type="EMBL" id="TCP02402.1"/>
    </source>
</evidence>
<evidence type="ECO:0000256" key="5">
    <source>
        <dbReference type="ARBA" id="ARBA00022989"/>
    </source>
</evidence>
<evidence type="ECO:0000256" key="2">
    <source>
        <dbReference type="ARBA" id="ARBA00022448"/>
    </source>
</evidence>
<dbReference type="Pfam" id="PF00893">
    <property type="entry name" value="Multi_Drug_Res"/>
    <property type="match status" value="1"/>
</dbReference>
<organism evidence="11 13">
    <name type="scientific">Uruburuella suis</name>
    <dbReference type="NCBI Taxonomy" id="252130"/>
    <lineage>
        <taxon>Bacteria</taxon>
        <taxon>Pseudomonadati</taxon>
        <taxon>Pseudomonadota</taxon>
        <taxon>Betaproteobacteria</taxon>
        <taxon>Neisseriales</taxon>
        <taxon>Neisseriaceae</taxon>
        <taxon>Uruburuella</taxon>
    </lineage>
</organism>
<evidence type="ECO:0000256" key="9">
    <source>
        <dbReference type="SAM" id="Phobius"/>
    </source>
</evidence>
<proteinExistence type="inferred from homology"/>
<reference evidence="10 12" key="1">
    <citation type="submission" date="2019-03" db="EMBL/GenBank/DDBJ databases">
        <title>Genomic Encyclopedia of Type Strains, Phase IV (KMG-IV): sequencing the most valuable type-strain genomes for metagenomic binning, comparative biology and taxonomic classification.</title>
        <authorList>
            <person name="Goeker M."/>
        </authorList>
    </citation>
    <scope>NUCLEOTIDE SEQUENCE [LARGE SCALE GENOMIC DNA]</scope>
    <source>
        <strain evidence="10 12">DSM 17474</strain>
    </source>
</reference>
<dbReference type="GO" id="GO:0022857">
    <property type="term" value="F:transmembrane transporter activity"/>
    <property type="evidence" value="ECO:0007669"/>
    <property type="project" value="InterPro"/>
</dbReference>
<dbReference type="FunFam" id="1.10.3730.20:FF:000001">
    <property type="entry name" value="Quaternary ammonium compound resistance transporter SugE"/>
    <property type="match status" value="1"/>
</dbReference>
<dbReference type="GO" id="GO:1990961">
    <property type="term" value="P:xenobiotic detoxification by transmembrane export across the plasma membrane"/>
    <property type="evidence" value="ECO:0007669"/>
    <property type="project" value="UniProtKB-ARBA"/>
</dbReference>
<reference evidence="11" key="2">
    <citation type="submission" date="2021-12" db="EMBL/GenBank/DDBJ databases">
        <authorList>
            <person name="Veyrier F.J."/>
        </authorList>
    </citation>
    <scope>NUCLEOTIDE SEQUENCE</scope>
    <source>
        <strain evidence="11">1258/02</strain>
    </source>
</reference>
<dbReference type="EMBL" id="SLXE01000024">
    <property type="protein sequence ID" value="TCP02402.1"/>
    <property type="molecule type" value="Genomic_DNA"/>
</dbReference>
<dbReference type="AlphaFoldDB" id="A0AAE9KFL6"/>
<keyword evidence="6 9" id="KW-0472">Membrane</keyword>